<name>A0A2V5LF71_9MICC</name>
<dbReference type="InterPro" id="IPR003749">
    <property type="entry name" value="ThiS/MoaD-like"/>
</dbReference>
<dbReference type="Proteomes" id="UP000247832">
    <property type="component" value="Unassembled WGS sequence"/>
</dbReference>
<dbReference type="InterPro" id="IPR010035">
    <property type="entry name" value="Thi_S"/>
</dbReference>
<gene>
    <name evidence="1" type="primary">thiS</name>
    <name evidence="1" type="ORF">CVV68_02860</name>
</gene>
<dbReference type="NCBIfam" id="TIGR01683">
    <property type="entry name" value="thiS"/>
    <property type="match status" value="1"/>
</dbReference>
<dbReference type="Gene3D" id="3.10.20.30">
    <property type="match status" value="1"/>
</dbReference>
<dbReference type="EMBL" id="QJVD01000002">
    <property type="protein sequence ID" value="PYI69354.1"/>
    <property type="molecule type" value="Genomic_DNA"/>
</dbReference>
<organism evidence="1 2">
    <name type="scientific">Arthrobacter livingstonensis</name>
    <dbReference type="NCBI Taxonomy" id="670078"/>
    <lineage>
        <taxon>Bacteria</taxon>
        <taxon>Bacillati</taxon>
        <taxon>Actinomycetota</taxon>
        <taxon>Actinomycetes</taxon>
        <taxon>Micrococcales</taxon>
        <taxon>Micrococcaceae</taxon>
        <taxon>Arthrobacter</taxon>
    </lineage>
</organism>
<keyword evidence="2" id="KW-1185">Reference proteome</keyword>
<sequence>MSTIRLNGAAAPLAAGTTVADLVTAVTGRAILATGQPADGGRIGVAVARNADIVPRSQWSLTAVETDDDVEIVTAVQGG</sequence>
<dbReference type="CDD" id="cd00565">
    <property type="entry name" value="Ubl_ThiS"/>
    <property type="match status" value="1"/>
</dbReference>
<dbReference type="OrthoDB" id="163636at2"/>
<dbReference type="SUPFAM" id="SSF54285">
    <property type="entry name" value="MoaD/ThiS"/>
    <property type="match status" value="1"/>
</dbReference>
<proteinExistence type="predicted"/>
<evidence type="ECO:0000313" key="1">
    <source>
        <dbReference type="EMBL" id="PYI69354.1"/>
    </source>
</evidence>
<protein>
    <submittedName>
        <fullName evidence="1">Thiamine biosynthesis protein ThiS</fullName>
    </submittedName>
</protein>
<evidence type="ECO:0000313" key="2">
    <source>
        <dbReference type="Proteomes" id="UP000247832"/>
    </source>
</evidence>
<comment type="caution">
    <text evidence="1">The sequence shown here is derived from an EMBL/GenBank/DDBJ whole genome shotgun (WGS) entry which is preliminary data.</text>
</comment>
<dbReference type="Pfam" id="PF02597">
    <property type="entry name" value="ThiS"/>
    <property type="match status" value="1"/>
</dbReference>
<dbReference type="PANTHER" id="PTHR34472:SF1">
    <property type="entry name" value="SULFUR CARRIER PROTEIN THIS"/>
    <property type="match status" value="1"/>
</dbReference>
<reference evidence="1 2" key="1">
    <citation type="submission" date="2018-05" db="EMBL/GenBank/DDBJ databases">
        <title>Genetic diversity of glacier-inhabiting Cryobacterium bacteria in China and description of Cryobacterium mengkeensis sp. nov. and Arthrobacter glacialis sp. nov.</title>
        <authorList>
            <person name="Liu Q."/>
            <person name="Xin Y.-H."/>
        </authorList>
    </citation>
    <scope>NUCLEOTIDE SEQUENCE [LARGE SCALE GENOMIC DNA]</scope>
    <source>
        <strain evidence="1 2">LI2</strain>
    </source>
</reference>
<dbReference type="PANTHER" id="PTHR34472">
    <property type="entry name" value="SULFUR CARRIER PROTEIN THIS"/>
    <property type="match status" value="1"/>
</dbReference>
<dbReference type="AlphaFoldDB" id="A0A2V5LF71"/>
<dbReference type="InterPro" id="IPR012675">
    <property type="entry name" value="Beta-grasp_dom_sf"/>
</dbReference>
<accession>A0A2V5LF71</accession>
<dbReference type="InterPro" id="IPR016155">
    <property type="entry name" value="Mopterin_synth/thiamin_S_b"/>
</dbReference>
<dbReference type="RefSeq" id="WP_110499496.1">
    <property type="nucleotide sequence ID" value="NZ_QJVD01000002.1"/>
</dbReference>